<dbReference type="Gene3D" id="1.20.120.450">
    <property type="entry name" value="dinb family like domain"/>
    <property type="match status" value="1"/>
</dbReference>
<sequence length="165" mass="18552">MFTTIADFAVEWEREAELTERVLSALTDESLQQPIDSERRTLGKLAWHLVTSASFMTSLGLEFEGVPQGAKALETADEIAKEYRRINAALLQAVKTQWGDGSLNETISIMGEEWRNGDSLRFSIMHQAHHRGQMTVLMRQAGLRPPEIYGPTYEAWVDKGMTPLA</sequence>
<reference evidence="3 4" key="1">
    <citation type="submission" date="2024-09" db="EMBL/GenBank/DDBJ databases">
        <authorList>
            <person name="Sun Q."/>
            <person name="Mori K."/>
        </authorList>
    </citation>
    <scope>NUCLEOTIDE SEQUENCE [LARGE SCALE GENOMIC DNA]</scope>
    <source>
        <strain evidence="3 4">CCM 4839</strain>
    </source>
</reference>
<gene>
    <name evidence="3" type="ORF">ACFFJ8_04625</name>
</gene>
<dbReference type="EMBL" id="JBHLVF010000009">
    <property type="protein sequence ID" value="MFC0390661.1"/>
    <property type="molecule type" value="Genomic_DNA"/>
</dbReference>
<keyword evidence="2" id="KW-0479">Metal-binding</keyword>
<comment type="caution">
    <text evidence="3">The sequence shown here is derived from an EMBL/GenBank/DDBJ whole genome shotgun (WGS) entry which is preliminary data.</text>
</comment>
<dbReference type="InterPro" id="IPR007837">
    <property type="entry name" value="DinB"/>
</dbReference>
<dbReference type="Proteomes" id="UP001589818">
    <property type="component" value="Unassembled WGS sequence"/>
</dbReference>
<organism evidence="3 4">
    <name type="scientific">Paenibacillus mendelii</name>
    <dbReference type="NCBI Taxonomy" id="206163"/>
    <lineage>
        <taxon>Bacteria</taxon>
        <taxon>Bacillati</taxon>
        <taxon>Bacillota</taxon>
        <taxon>Bacilli</taxon>
        <taxon>Bacillales</taxon>
        <taxon>Paenibacillaceae</taxon>
        <taxon>Paenibacillus</taxon>
    </lineage>
</organism>
<dbReference type="Pfam" id="PF05163">
    <property type="entry name" value="DinB"/>
    <property type="match status" value="1"/>
</dbReference>
<dbReference type="RefSeq" id="WP_204820996.1">
    <property type="nucleotide sequence ID" value="NZ_JANHOF010000009.1"/>
</dbReference>
<evidence type="ECO:0000313" key="4">
    <source>
        <dbReference type="Proteomes" id="UP001589818"/>
    </source>
</evidence>
<evidence type="ECO:0000256" key="1">
    <source>
        <dbReference type="ARBA" id="ARBA00008635"/>
    </source>
</evidence>
<proteinExistence type="inferred from homology"/>
<comment type="similarity">
    <text evidence="1">Belongs to the DinB family.</text>
</comment>
<keyword evidence="4" id="KW-1185">Reference proteome</keyword>
<dbReference type="InterPro" id="IPR034660">
    <property type="entry name" value="DinB/YfiT-like"/>
</dbReference>
<name>A0ABV6J463_9BACL</name>
<evidence type="ECO:0000256" key="2">
    <source>
        <dbReference type="ARBA" id="ARBA00022723"/>
    </source>
</evidence>
<accession>A0ABV6J463</accession>
<evidence type="ECO:0000313" key="3">
    <source>
        <dbReference type="EMBL" id="MFC0390661.1"/>
    </source>
</evidence>
<dbReference type="SUPFAM" id="SSF109854">
    <property type="entry name" value="DinB/YfiT-like putative metalloenzymes"/>
    <property type="match status" value="1"/>
</dbReference>
<protein>
    <submittedName>
        <fullName evidence="3">DinB family protein</fullName>
    </submittedName>
</protein>